<feature type="domain" description="HAUS augmin-like complex subunit 6 N-terminal" evidence="2">
    <location>
        <begin position="8"/>
        <end position="83"/>
    </location>
</feature>
<evidence type="ECO:0000313" key="4">
    <source>
        <dbReference type="Proteomes" id="UP000786811"/>
    </source>
</evidence>
<keyword evidence="1" id="KW-0175">Coiled coil</keyword>
<name>A0A8J2E9Q7_COTCN</name>
<comment type="caution">
    <text evidence="3">The sequence shown here is derived from an EMBL/GenBank/DDBJ whole genome shotgun (WGS) entry which is preliminary data.</text>
</comment>
<reference evidence="3" key="1">
    <citation type="submission" date="2021-04" db="EMBL/GenBank/DDBJ databases">
        <authorList>
            <person name="Chebbi M.A.C M."/>
        </authorList>
    </citation>
    <scope>NUCLEOTIDE SEQUENCE</scope>
</reference>
<dbReference type="Pfam" id="PF14661">
    <property type="entry name" value="HAUS6_N"/>
    <property type="match status" value="1"/>
</dbReference>
<dbReference type="EMBL" id="CAJNRD030001114">
    <property type="protein sequence ID" value="CAG5074229.1"/>
    <property type="molecule type" value="Genomic_DNA"/>
</dbReference>
<dbReference type="OrthoDB" id="5575722at2759"/>
<dbReference type="Proteomes" id="UP000786811">
    <property type="component" value="Unassembled WGS sequence"/>
</dbReference>
<evidence type="ECO:0000259" key="2">
    <source>
        <dbReference type="Pfam" id="PF14661"/>
    </source>
</evidence>
<feature type="coiled-coil region" evidence="1">
    <location>
        <begin position="150"/>
        <end position="184"/>
    </location>
</feature>
<protein>
    <recommendedName>
        <fullName evidence="2">HAUS augmin-like complex subunit 6 N-terminal domain-containing protein</fullName>
    </recommendedName>
</protein>
<proteinExistence type="predicted"/>
<organism evidence="3 4">
    <name type="scientific">Cotesia congregata</name>
    <name type="common">Parasitoid wasp</name>
    <name type="synonym">Apanteles congregatus</name>
    <dbReference type="NCBI Taxonomy" id="51543"/>
    <lineage>
        <taxon>Eukaryota</taxon>
        <taxon>Metazoa</taxon>
        <taxon>Ecdysozoa</taxon>
        <taxon>Arthropoda</taxon>
        <taxon>Hexapoda</taxon>
        <taxon>Insecta</taxon>
        <taxon>Pterygota</taxon>
        <taxon>Neoptera</taxon>
        <taxon>Endopterygota</taxon>
        <taxon>Hymenoptera</taxon>
        <taxon>Apocrita</taxon>
        <taxon>Ichneumonoidea</taxon>
        <taxon>Braconidae</taxon>
        <taxon>Microgastrinae</taxon>
        <taxon>Cotesia</taxon>
    </lineage>
</organism>
<dbReference type="InterPro" id="IPR028163">
    <property type="entry name" value="HAUS_6_N"/>
</dbReference>
<gene>
    <name evidence="3" type="ORF">HICCMSTLAB_LOCUS973</name>
</gene>
<feature type="coiled-coil region" evidence="1">
    <location>
        <begin position="268"/>
        <end position="302"/>
    </location>
</feature>
<evidence type="ECO:0000313" key="3">
    <source>
        <dbReference type="EMBL" id="CAG5074229.1"/>
    </source>
</evidence>
<evidence type="ECO:0000256" key="1">
    <source>
        <dbReference type="SAM" id="Coils"/>
    </source>
</evidence>
<sequence>MSKDLEKLVSPTMFEQPNTTGFILLSQYLLSTYDQERFEQAVQWPLLNKTEEGRYRTQVKSFIGTVFEENDDFTMSSIQASHLHTAHVIDKTERYEDIEKRAVERMKETSERITKYNEKIFKLKPELAEIVAKSDVDEDLKKRLVDIKDKEAIKEMARDTYAKIEELRKKVDEQDELMKYAEEVNALVKSVCGQDRVILDGSKLPKVDLDKLSKCPLNPEARVLVQKLYNEDGHLVLRNWLVVFKAVLNCSRNTLSQEEFTPEDNELIKEQTEVLKRMSEELSQIQARMKELADKLPKEQLQPRAPDDGKILNLSLELENLGLMTEKRLLLTPNTSLPAMFLKTDVSSPLAGPSTSNVKDLQIPKLKFDDSIDLGATEKKSLPPNLMRLFTGSKSDLMSTQSTSELVRNYTLNMSSSFCSLGKKSSLKRVLSSNGSLLDQDDAKEDKQCDSSDEIKSMADILRKYKADGDTSKFSS</sequence>
<keyword evidence="4" id="KW-1185">Reference proteome</keyword>
<dbReference type="AlphaFoldDB" id="A0A8J2E9Q7"/>
<accession>A0A8J2E9Q7</accession>